<protein>
    <submittedName>
        <fullName evidence="9">Acyl-CoA/acyl-ACP dehydrogenase</fullName>
    </submittedName>
</protein>
<evidence type="ECO:0000259" key="8">
    <source>
        <dbReference type="Pfam" id="PF02771"/>
    </source>
</evidence>
<evidence type="ECO:0000259" key="6">
    <source>
        <dbReference type="Pfam" id="PF00441"/>
    </source>
</evidence>
<dbReference type="InterPro" id="IPR013786">
    <property type="entry name" value="AcylCoA_DH/ox_N"/>
</dbReference>
<feature type="domain" description="Acyl-CoA dehydrogenase/oxidase C-terminal" evidence="6">
    <location>
        <begin position="257"/>
        <end position="378"/>
    </location>
</feature>
<gene>
    <name evidence="9" type="ORF">ICL16_26350</name>
</gene>
<dbReference type="Gene3D" id="2.40.110.10">
    <property type="entry name" value="Butyryl-CoA Dehydrogenase, subunit A, domain 2"/>
    <property type="match status" value="1"/>
</dbReference>
<reference evidence="9" key="1">
    <citation type="submission" date="2020-09" db="EMBL/GenBank/DDBJ databases">
        <title>Iningainema tapete sp. nov. (Scytonemataceae, Cyanobacteria) from greenhouses in central Florida (USA) produces two types of nodularin with biosynthetic potential for microcystin-LR and anabaenopeptins.</title>
        <authorList>
            <person name="Berthold D.E."/>
            <person name="Lefler F.W."/>
            <person name="Huang I.-S."/>
            <person name="Abdulla H."/>
            <person name="Zimba P.V."/>
            <person name="Laughinghouse H.D. IV."/>
        </authorList>
    </citation>
    <scope>NUCLEOTIDE SEQUENCE</scope>
    <source>
        <strain evidence="9">BLCCT55</strain>
    </source>
</reference>
<name>A0A8J6XYL7_9CYAN</name>
<evidence type="ECO:0000259" key="7">
    <source>
        <dbReference type="Pfam" id="PF02770"/>
    </source>
</evidence>
<dbReference type="Gene3D" id="1.10.540.10">
    <property type="entry name" value="Acyl-CoA dehydrogenase/oxidase, N-terminal domain"/>
    <property type="match status" value="1"/>
</dbReference>
<keyword evidence="4 5" id="KW-0274">FAD</keyword>
<keyword evidence="10" id="KW-1185">Reference proteome</keyword>
<evidence type="ECO:0000313" key="9">
    <source>
        <dbReference type="EMBL" id="MBD2775483.1"/>
    </source>
</evidence>
<evidence type="ECO:0000313" key="10">
    <source>
        <dbReference type="Proteomes" id="UP000629098"/>
    </source>
</evidence>
<dbReference type="InterPro" id="IPR036250">
    <property type="entry name" value="AcylCo_DH-like_C"/>
</dbReference>
<dbReference type="InterPro" id="IPR037069">
    <property type="entry name" value="AcylCoA_DH/ox_N_sf"/>
</dbReference>
<dbReference type="CDD" id="cd00567">
    <property type="entry name" value="ACAD"/>
    <property type="match status" value="1"/>
</dbReference>
<evidence type="ECO:0000256" key="1">
    <source>
        <dbReference type="ARBA" id="ARBA00001974"/>
    </source>
</evidence>
<dbReference type="PANTHER" id="PTHR43884:SF37">
    <property type="entry name" value="ACYL-COA DEHYDROGENASE"/>
    <property type="match status" value="1"/>
</dbReference>
<dbReference type="InterPro" id="IPR009100">
    <property type="entry name" value="AcylCoA_DH/oxidase_NM_dom_sf"/>
</dbReference>
<dbReference type="Pfam" id="PF00441">
    <property type="entry name" value="Acyl-CoA_dh_1"/>
    <property type="match status" value="1"/>
</dbReference>
<evidence type="ECO:0000256" key="4">
    <source>
        <dbReference type="ARBA" id="ARBA00022827"/>
    </source>
</evidence>
<keyword evidence="3 5" id="KW-0285">Flavoprotein</keyword>
<dbReference type="InterPro" id="IPR006091">
    <property type="entry name" value="Acyl-CoA_Oxase/DH_mid-dom"/>
</dbReference>
<dbReference type="SUPFAM" id="SSF47203">
    <property type="entry name" value="Acyl-CoA dehydrogenase C-terminal domain-like"/>
    <property type="match status" value="1"/>
</dbReference>
<dbReference type="Proteomes" id="UP000629098">
    <property type="component" value="Unassembled WGS sequence"/>
</dbReference>
<dbReference type="InterPro" id="IPR009075">
    <property type="entry name" value="AcylCo_DH/oxidase_C"/>
</dbReference>
<organism evidence="9 10">
    <name type="scientific">Iningainema tapete BLCC-T55</name>
    <dbReference type="NCBI Taxonomy" id="2748662"/>
    <lineage>
        <taxon>Bacteria</taxon>
        <taxon>Bacillati</taxon>
        <taxon>Cyanobacteriota</taxon>
        <taxon>Cyanophyceae</taxon>
        <taxon>Nostocales</taxon>
        <taxon>Scytonemataceae</taxon>
        <taxon>Iningainema tapete</taxon>
    </lineage>
</organism>
<dbReference type="GO" id="GO:0050660">
    <property type="term" value="F:flavin adenine dinucleotide binding"/>
    <property type="evidence" value="ECO:0007669"/>
    <property type="project" value="InterPro"/>
</dbReference>
<dbReference type="PANTHER" id="PTHR43884">
    <property type="entry name" value="ACYL-COA DEHYDROGENASE"/>
    <property type="match status" value="1"/>
</dbReference>
<feature type="domain" description="Acyl-CoA oxidase/dehydrogenase middle" evidence="7">
    <location>
        <begin position="155"/>
        <end position="237"/>
    </location>
</feature>
<dbReference type="RefSeq" id="WP_190833941.1">
    <property type="nucleotide sequence ID" value="NZ_CAWPPI010000082.1"/>
</dbReference>
<comment type="caution">
    <text evidence="9">The sequence shown here is derived from an EMBL/GenBank/DDBJ whole genome shotgun (WGS) entry which is preliminary data.</text>
</comment>
<proteinExistence type="inferred from homology"/>
<dbReference type="InterPro" id="IPR046373">
    <property type="entry name" value="Acyl-CoA_Oxase/DH_mid-dom_sf"/>
</dbReference>
<sequence>MINFSLSPEQVLLQKKARDFAQSEIKSNADKIYQSKDPNIAPWDFCKGVFHKGAELGFTSLLLPQEYGGMGKKCVDFVLVQEELGAADVTIACSYFNLTASMSLFVTRGGTEQQRQRILSYVNSGAPHLFSAAESEPNVATSDIFCPIPDSKIGMRTLAQRDGDSYVLYGNKSGLITNGGIADAYFILARTSLDVPMRESLSMFYVPADTPGLSFGKRTEMIGWKPSHHAEIHLDNVRVPLDHLIGQEGQAGVLLGMLPEVAIGLAASYVGLARAAYEYALDYAKQRVSWGKPLIEHQAVALKLADMMVNTQAARLMVWDAAYTADTNPQVAATVKAPAAKTFAVDVAIKNAQTAMEIFGGYGTTTECQAGKLLNDAWIGYSCDFTRDILRLGLVNFM</sequence>
<comment type="cofactor">
    <cofactor evidence="1 5">
        <name>FAD</name>
        <dbReference type="ChEBI" id="CHEBI:57692"/>
    </cofactor>
</comment>
<dbReference type="EMBL" id="JACXAE010000082">
    <property type="protein sequence ID" value="MBD2775483.1"/>
    <property type="molecule type" value="Genomic_DNA"/>
</dbReference>
<dbReference type="Pfam" id="PF02771">
    <property type="entry name" value="Acyl-CoA_dh_N"/>
    <property type="match status" value="1"/>
</dbReference>
<evidence type="ECO:0000256" key="5">
    <source>
        <dbReference type="RuleBase" id="RU362125"/>
    </source>
</evidence>
<feature type="domain" description="Acyl-CoA dehydrogenase/oxidase N-terminal" evidence="8">
    <location>
        <begin position="7"/>
        <end position="125"/>
    </location>
</feature>
<dbReference type="AlphaFoldDB" id="A0A8J6XYL7"/>
<dbReference type="Gene3D" id="1.20.140.10">
    <property type="entry name" value="Butyryl-CoA Dehydrogenase, subunit A, domain 3"/>
    <property type="match status" value="1"/>
</dbReference>
<keyword evidence="5" id="KW-0560">Oxidoreductase</keyword>
<evidence type="ECO:0000256" key="2">
    <source>
        <dbReference type="ARBA" id="ARBA00009347"/>
    </source>
</evidence>
<accession>A0A8J6XYL7</accession>
<dbReference type="SUPFAM" id="SSF56645">
    <property type="entry name" value="Acyl-CoA dehydrogenase NM domain-like"/>
    <property type="match status" value="1"/>
</dbReference>
<evidence type="ECO:0000256" key="3">
    <source>
        <dbReference type="ARBA" id="ARBA00022630"/>
    </source>
</evidence>
<dbReference type="GO" id="GO:0003995">
    <property type="term" value="F:acyl-CoA dehydrogenase activity"/>
    <property type="evidence" value="ECO:0007669"/>
    <property type="project" value="TreeGrafter"/>
</dbReference>
<comment type="similarity">
    <text evidence="2 5">Belongs to the acyl-CoA dehydrogenase family.</text>
</comment>
<dbReference type="Pfam" id="PF02770">
    <property type="entry name" value="Acyl-CoA_dh_M"/>
    <property type="match status" value="1"/>
</dbReference>